<protein>
    <submittedName>
        <fullName evidence="2">Protein kinase domain-containing protein</fullName>
    </submittedName>
</protein>
<evidence type="ECO:0000313" key="2">
    <source>
        <dbReference type="WBParaSite" id="PS1159_v2.g3051.t1"/>
    </source>
</evidence>
<organism evidence="1 2">
    <name type="scientific">Panagrolaimus sp. PS1159</name>
    <dbReference type="NCBI Taxonomy" id="55785"/>
    <lineage>
        <taxon>Eukaryota</taxon>
        <taxon>Metazoa</taxon>
        <taxon>Ecdysozoa</taxon>
        <taxon>Nematoda</taxon>
        <taxon>Chromadorea</taxon>
        <taxon>Rhabditida</taxon>
        <taxon>Tylenchina</taxon>
        <taxon>Panagrolaimomorpha</taxon>
        <taxon>Panagrolaimoidea</taxon>
        <taxon>Panagrolaimidae</taxon>
        <taxon>Panagrolaimus</taxon>
    </lineage>
</organism>
<name>A0AC35G9F2_9BILA</name>
<accession>A0AC35G9F2</accession>
<sequence>MLMLKNFHIHVYEKKRRTAKIPLRRSEPLAFTAPAGPAPRGGVFLNPLPDYDSDSANSSEFMSASTHTTSSTSSSSRLSQQEVLSMISGNLRISIEPLLIPHFYVQLHDIVGKGYFGNVYRGQMRDPRTGYMLPVAVKTLKGERTKDINDIEDFIREGATMKHFNHPNVLRLLGICLSPEGIPWVILPFMSHGDLRSYIADPYRRICVIELTDFAHQIAQGMAYLSSLNFVHRDLAARNCMFTDNNLVKVADFGLAIDLLNTDINNSGRPGAPARLPLKWMAPESLRDRKIFNVKTDVVSPYGDISNAEIRQYLEAGKRLPQPTHCPDIIYGIMLSCWRTHPNDRPDFSWLAQHLQDILRKQIGISRRFGNRTDPFFLPVPPGGVYTNYFA</sequence>
<dbReference type="WBParaSite" id="PS1159_v2.g3051.t1">
    <property type="protein sequence ID" value="PS1159_v2.g3051.t1"/>
    <property type="gene ID" value="PS1159_v2.g3051"/>
</dbReference>
<reference evidence="2" key="1">
    <citation type="submission" date="2022-11" db="UniProtKB">
        <authorList>
            <consortium name="WormBaseParasite"/>
        </authorList>
    </citation>
    <scope>IDENTIFICATION</scope>
</reference>
<dbReference type="Proteomes" id="UP000887580">
    <property type="component" value="Unplaced"/>
</dbReference>
<proteinExistence type="predicted"/>
<evidence type="ECO:0000313" key="1">
    <source>
        <dbReference type="Proteomes" id="UP000887580"/>
    </source>
</evidence>